<sequence length="36" mass="3874">MYDSLAIFLLQALTVLTVLVVVIGIPLADILFGGKR</sequence>
<keyword evidence="1" id="KW-0472">Membrane</keyword>
<dbReference type="AlphaFoldDB" id="A0A285UT70"/>
<organism evidence="2 3">
    <name type="scientific">Ureibacillus acetophenoni</name>
    <dbReference type="NCBI Taxonomy" id="614649"/>
    <lineage>
        <taxon>Bacteria</taxon>
        <taxon>Bacillati</taxon>
        <taxon>Bacillota</taxon>
        <taxon>Bacilli</taxon>
        <taxon>Bacillales</taxon>
        <taxon>Caryophanaceae</taxon>
        <taxon>Ureibacillus</taxon>
    </lineage>
</organism>
<evidence type="ECO:0000313" key="3">
    <source>
        <dbReference type="Proteomes" id="UP000219252"/>
    </source>
</evidence>
<keyword evidence="3" id="KW-1185">Reference proteome</keyword>
<name>A0A285UT70_9BACL</name>
<accession>A0A285UT70</accession>
<proteinExistence type="predicted"/>
<evidence type="ECO:0000313" key="2">
    <source>
        <dbReference type="EMBL" id="SOC43886.1"/>
    </source>
</evidence>
<keyword evidence="1" id="KW-0812">Transmembrane</keyword>
<keyword evidence="1" id="KW-1133">Transmembrane helix</keyword>
<feature type="transmembrane region" description="Helical" evidence="1">
    <location>
        <begin position="6"/>
        <end position="32"/>
    </location>
</feature>
<protein>
    <submittedName>
        <fullName evidence="2">Uncharacterized protein</fullName>
    </submittedName>
</protein>
<reference evidence="3" key="1">
    <citation type="submission" date="2017-08" db="EMBL/GenBank/DDBJ databases">
        <authorList>
            <person name="Varghese N."/>
            <person name="Submissions S."/>
        </authorList>
    </citation>
    <scope>NUCLEOTIDE SEQUENCE [LARGE SCALE GENOMIC DNA]</scope>
    <source>
        <strain evidence="3">JC23</strain>
    </source>
</reference>
<dbReference type="Proteomes" id="UP000219252">
    <property type="component" value="Unassembled WGS sequence"/>
</dbReference>
<evidence type="ECO:0000256" key="1">
    <source>
        <dbReference type="SAM" id="Phobius"/>
    </source>
</evidence>
<dbReference type="EMBL" id="OBQC01000017">
    <property type="protein sequence ID" value="SOC43886.1"/>
    <property type="molecule type" value="Genomic_DNA"/>
</dbReference>
<gene>
    <name evidence="2" type="ORF">SAMN05877842_11789</name>
</gene>